<gene>
    <name evidence="1" type="primary">AVEN_196069_1</name>
    <name evidence="1" type="ORF">NPIL_533001</name>
</gene>
<keyword evidence="2" id="KW-1185">Reference proteome</keyword>
<dbReference type="Proteomes" id="UP000887013">
    <property type="component" value="Unassembled WGS sequence"/>
</dbReference>
<reference evidence="1" key="1">
    <citation type="submission" date="2020-08" db="EMBL/GenBank/DDBJ databases">
        <title>Multicomponent nature underlies the extraordinary mechanical properties of spider dragline silk.</title>
        <authorList>
            <person name="Kono N."/>
            <person name="Nakamura H."/>
            <person name="Mori M."/>
            <person name="Yoshida Y."/>
            <person name="Ohtoshi R."/>
            <person name="Malay A.D."/>
            <person name="Moran D.A.P."/>
            <person name="Tomita M."/>
            <person name="Numata K."/>
            <person name="Arakawa K."/>
        </authorList>
    </citation>
    <scope>NUCLEOTIDE SEQUENCE</scope>
</reference>
<dbReference type="AlphaFoldDB" id="A0A8X6TT52"/>
<comment type="caution">
    <text evidence="1">The sequence shown here is derived from an EMBL/GenBank/DDBJ whole genome shotgun (WGS) entry which is preliminary data.</text>
</comment>
<organism evidence="1 2">
    <name type="scientific">Nephila pilipes</name>
    <name type="common">Giant wood spider</name>
    <name type="synonym">Nephila maculata</name>
    <dbReference type="NCBI Taxonomy" id="299642"/>
    <lineage>
        <taxon>Eukaryota</taxon>
        <taxon>Metazoa</taxon>
        <taxon>Ecdysozoa</taxon>
        <taxon>Arthropoda</taxon>
        <taxon>Chelicerata</taxon>
        <taxon>Arachnida</taxon>
        <taxon>Araneae</taxon>
        <taxon>Araneomorphae</taxon>
        <taxon>Entelegynae</taxon>
        <taxon>Araneoidea</taxon>
        <taxon>Nephilidae</taxon>
        <taxon>Nephila</taxon>
    </lineage>
</organism>
<name>A0A8X6TT52_NEPPI</name>
<protein>
    <submittedName>
        <fullName evidence="1">Integrase catalytic domain-containing protein</fullName>
    </submittedName>
</protein>
<sequence>MVSSLGGENLPLPLLDVNEFSELGRLLRVTTWVKRFADNSKSDSTKLNGPMCSLELKESMWLWIKSTQLTHYGIEYAYLLSKNIINKESQIINMNSKFDYNDLLCLKGCLYNSQMSMVAPIILGYFHGLINLISYSSMMLILKCIIQVLIPF</sequence>
<dbReference type="EMBL" id="BMAW01015531">
    <property type="protein sequence ID" value="GFT44340.1"/>
    <property type="molecule type" value="Genomic_DNA"/>
</dbReference>
<proteinExistence type="predicted"/>
<evidence type="ECO:0000313" key="1">
    <source>
        <dbReference type="EMBL" id="GFT44340.1"/>
    </source>
</evidence>
<dbReference type="OrthoDB" id="8123403at2759"/>
<accession>A0A8X6TT52</accession>
<evidence type="ECO:0000313" key="2">
    <source>
        <dbReference type="Proteomes" id="UP000887013"/>
    </source>
</evidence>